<dbReference type="AlphaFoldDB" id="A0AAD6GY68"/>
<proteinExistence type="predicted"/>
<dbReference type="RefSeq" id="XP_056750281.1">
    <property type="nucleotide sequence ID" value="XM_056901613.1"/>
</dbReference>
<keyword evidence="2" id="KW-1185">Reference proteome</keyword>
<organism evidence="1 2">
    <name type="scientific">Penicillium hordei</name>
    <dbReference type="NCBI Taxonomy" id="40994"/>
    <lineage>
        <taxon>Eukaryota</taxon>
        <taxon>Fungi</taxon>
        <taxon>Dikarya</taxon>
        <taxon>Ascomycota</taxon>
        <taxon>Pezizomycotina</taxon>
        <taxon>Eurotiomycetes</taxon>
        <taxon>Eurotiomycetidae</taxon>
        <taxon>Eurotiales</taxon>
        <taxon>Aspergillaceae</taxon>
        <taxon>Penicillium</taxon>
    </lineage>
</organism>
<evidence type="ECO:0000313" key="2">
    <source>
        <dbReference type="Proteomes" id="UP001213799"/>
    </source>
</evidence>
<gene>
    <name evidence="1" type="ORF">N7537_010559</name>
</gene>
<sequence>MEQHHHLPLSFEEFIAFQRSESLAEYEAWGQAVVQYNQQLDEQSDATTLANTSTEIPLGESTRLDHPPVNAAGENHILIACKPDDPIAHERVRENTERLINSGVVTKLCIDRTFEVSLLERTETSGALQDNAETDKKRAREAHMRFWSAFRGSDKDIENSL</sequence>
<comment type="caution">
    <text evidence="1">The sequence shown here is derived from an EMBL/GenBank/DDBJ whole genome shotgun (WGS) entry which is preliminary data.</text>
</comment>
<name>A0AAD6GY68_9EURO</name>
<accession>A0AAD6GY68</accession>
<dbReference type="GeneID" id="81591855"/>
<reference evidence="1" key="2">
    <citation type="submission" date="2023-01" db="EMBL/GenBank/DDBJ databases">
        <authorList>
            <person name="Petersen C."/>
        </authorList>
    </citation>
    <scope>NUCLEOTIDE SEQUENCE</scope>
    <source>
        <strain evidence="1">IBT 12815</strain>
    </source>
</reference>
<dbReference type="EMBL" id="JAQJAE010000005">
    <property type="protein sequence ID" value="KAJ5593655.1"/>
    <property type="molecule type" value="Genomic_DNA"/>
</dbReference>
<reference evidence="1" key="1">
    <citation type="journal article" date="2023" name="IMA Fungus">
        <title>Comparative genomic study of the Penicillium genus elucidates a diverse pangenome and 15 lateral gene transfer events.</title>
        <authorList>
            <person name="Petersen C."/>
            <person name="Sorensen T."/>
            <person name="Nielsen M.R."/>
            <person name="Sondergaard T.E."/>
            <person name="Sorensen J.L."/>
            <person name="Fitzpatrick D.A."/>
            <person name="Frisvad J.C."/>
            <person name="Nielsen K.L."/>
        </authorList>
    </citation>
    <scope>NUCLEOTIDE SEQUENCE</scope>
    <source>
        <strain evidence="1">IBT 12815</strain>
    </source>
</reference>
<dbReference type="Proteomes" id="UP001213799">
    <property type="component" value="Unassembled WGS sequence"/>
</dbReference>
<evidence type="ECO:0000313" key="1">
    <source>
        <dbReference type="EMBL" id="KAJ5593655.1"/>
    </source>
</evidence>
<protein>
    <submittedName>
        <fullName evidence="1">Uncharacterized protein</fullName>
    </submittedName>
</protein>